<proteinExistence type="predicted"/>
<accession>A0A0A8TSQ1</accession>
<dbReference type="InterPro" id="IPR005618">
    <property type="entry name" value="OMPW"/>
</dbReference>
<name>A0A0A8TSQ1_ACIBZ</name>
<dbReference type="Pfam" id="PF03922">
    <property type="entry name" value="OmpW"/>
    <property type="match status" value="1"/>
</dbReference>
<sequence length="368" mass="39707">MKTKKMFQKAIVTTSLLCLTGVSQAEDFKRFSVSTGWLHMTSMGKAQPFRINTSVGANTKAAVGVISGQTILDNVDQSRIDAMDPTLIELLNTPSSTEGRYLFDDLLEVIMADDPTLIDQLTGIAEINGIANWTSNAGLEVEDVDTLGLMFTYNVTDNVAVQLIGGVPPKVDLKGKGAVYAPFTATSQPLQGLVGDLYLKNNLLITDLDRYNTAASARAWTPAIQAQYYFGKSGVNKFRPFVGAGVMYAYFNDIKINSGIKNDLVNAGHMIQNIHDGQAGASLEGKPSSGNMKVKVDATDALAPIVTAGFTYDFKPNWFATASISYAKLDNTATISVVNTNNNAKLIQAKTKIEIDPLISYVGVGYRF</sequence>
<evidence type="ECO:0000313" key="1">
    <source>
        <dbReference type="EMBL" id="UUN96242.1"/>
    </source>
</evidence>
<evidence type="ECO:0000313" key="2">
    <source>
        <dbReference type="Proteomes" id="UP000644140"/>
    </source>
</evidence>
<dbReference type="GeneID" id="69462255"/>
<dbReference type="RefSeq" id="WP_042088622.1">
    <property type="nucleotide sequence ID" value="NZ_BKEF01000002.1"/>
</dbReference>
<dbReference type="SUPFAM" id="SSF56925">
    <property type="entry name" value="OMPA-like"/>
    <property type="match status" value="1"/>
</dbReference>
<dbReference type="STRING" id="106648.GCA_000753985_01520"/>
<dbReference type="Gene3D" id="2.40.160.20">
    <property type="match status" value="1"/>
</dbReference>
<dbReference type="GO" id="GO:0055085">
    <property type="term" value="P:transmembrane transport"/>
    <property type="evidence" value="ECO:0007669"/>
    <property type="project" value="TreeGrafter"/>
</dbReference>
<dbReference type="EMBL" id="CP092085">
    <property type="protein sequence ID" value="UUN96242.1"/>
    <property type="molecule type" value="Genomic_DNA"/>
</dbReference>
<reference evidence="1" key="1">
    <citation type="submission" date="2022-02" db="EMBL/GenBank/DDBJ databases">
        <title>Characterization of Tn125 harboring carbapenem-resistant Acinetobacter bereziniae clinical isolates.</title>
        <authorList>
            <person name="Wong N.-K."/>
            <person name="Pan Q."/>
        </authorList>
    </citation>
    <scope>NUCLEOTIDE SEQUENCE</scope>
    <source>
        <strain evidence="1">GD03393</strain>
    </source>
</reference>
<gene>
    <name evidence="1" type="ORF">I9054_012730</name>
</gene>
<dbReference type="InterPro" id="IPR011250">
    <property type="entry name" value="OMP/PagP_B-barrel"/>
</dbReference>
<organism evidence="1 2">
    <name type="scientific">Acinetobacter bereziniae</name>
    <name type="common">Acinetobacter genomosp. 10</name>
    <dbReference type="NCBI Taxonomy" id="106648"/>
    <lineage>
        <taxon>Bacteria</taxon>
        <taxon>Pseudomonadati</taxon>
        <taxon>Pseudomonadota</taxon>
        <taxon>Gammaproteobacteria</taxon>
        <taxon>Moraxellales</taxon>
        <taxon>Moraxellaceae</taxon>
        <taxon>Acinetobacter</taxon>
    </lineage>
</organism>
<dbReference type="AlphaFoldDB" id="A0A0A8TSQ1"/>
<dbReference type="Proteomes" id="UP000644140">
    <property type="component" value="Chromosome"/>
</dbReference>
<dbReference type="PANTHER" id="PTHR36920:SF1">
    <property type="entry name" value="OUTER MEMBRANE PROTEIN W"/>
    <property type="match status" value="1"/>
</dbReference>
<dbReference type="PANTHER" id="PTHR36920">
    <property type="match status" value="1"/>
</dbReference>
<dbReference type="eggNOG" id="COG3047">
    <property type="taxonomic scope" value="Bacteria"/>
</dbReference>
<protein>
    <submittedName>
        <fullName evidence="1">OmpW family protein</fullName>
    </submittedName>
</protein>
<dbReference type="GO" id="GO:0019867">
    <property type="term" value="C:outer membrane"/>
    <property type="evidence" value="ECO:0007669"/>
    <property type="project" value="InterPro"/>
</dbReference>